<feature type="region of interest" description="Disordered" evidence="2">
    <location>
        <begin position="550"/>
        <end position="610"/>
    </location>
</feature>
<feature type="coiled-coil region" evidence="1">
    <location>
        <begin position="752"/>
        <end position="867"/>
    </location>
</feature>
<dbReference type="EMBL" id="QGNW01000014">
    <property type="protein sequence ID" value="RVX16992.1"/>
    <property type="molecule type" value="Genomic_DNA"/>
</dbReference>
<keyword evidence="3" id="KW-0472">Membrane</keyword>
<feature type="transmembrane region" description="Helical" evidence="3">
    <location>
        <begin position="229"/>
        <end position="252"/>
    </location>
</feature>
<dbReference type="AlphaFoldDB" id="A0A438K724"/>
<reference evidence="4 5" key="1">
    <citation type="journal article" date="2018" name="PLoS Genet.">
        <title>Population sequencing reveals clonal diversity and ancestral inbreeding in the grapevine cultivar Chardonnay.</title>
        <authorList>
            <person name="Roach M.J."/>
            <person name="Johnson D.L."/>
            <person name="Bohlmann J."/>
            <person name="van Vuuren H.J."/>
            <person name="Jones S.J."/>
            <person name="Pretorius I.S."/>
            <person name="Schmidt S.A."/>
            <person name="Borneman A.R."/>
        </authorList>
    </citation>
    <scope>NUCLEOTIDE SEQUENCE [LARGE SCALE GENOMIC DNA]</scope>
    <source>
        <strain evidence="5">cv. Chardonnay</strain>
        <tissue evidence="4">Leaf</tissue>
    </source>
</reference>
<proteinExistence type="predicted"/>
<evidence type="ECO:0000256" key="1">
    <source>
        <dbReference type="SAM" id="Coils"/>
    </source>
</evidence>
<keyword evidence="3" id="KW-0812">Transmembrane</keyword>
<evidence type="ECO:0000256" key="3">
    <source>
        <dbReference type="SAM" id="Phobius"/>
    </source>
</evidence>
<evidence type="ECO:0000313" key="4">
    <source>
        <dbReference type="EMBL" id="RVX16992.1"/>
    </source>
</evidence>
<gene>
    <name evidence="4" type="ORF">CK203_003062</name>
</gene>
<evidence type="ECO:0000313" key="5">
    <source>
        <dbReference type="Proteomes" id="UP000288805"/>
    </source>
</evidence>
<comment type="caution">
    <text evidence="4">The sequence shown here is derived from an EMBL/GenBank/DDBJ whole genome shotgun (WGS) entry which is preliminary data.</text>
</comment>
<organism evidence="4 5">
    <name type="scientific">Vitis vinifera</name>
    <name type="common">Grape</name>
    <dbReference type="NCBI Taxonomy" id="29760"/>
    <lineage>
        <taxon>Eukaryota</taxon>
        <taxon>Viridiplantae</taxon>
        <taxon>Streptophyta</taxon>
        <taxon>Embryophyta</taxon>
        <taxon>Tracheophyta</taxon>
        <taxon>Spermatophyta</taxon>
        <taxon>Magnoliopsida</taxon>
        <taxon>eudicotyledons</taxon>
        <taxon>Gunneridae</taxon>
        <taxon>Pentapetalae</taxon>
        <taxon>rosids</taxon>
        <taxon>Vitales</taxon>
        <taxon>Vitaceae</taxon>
        <taxon>Viteae</taxon>
        <taxon>Vitis</taxon>
    </lineage>
</organism>
<name>A0A438K724_VITVI</name>
<feature type="transmembrane region" description="Helical" evidence="3">
    <location>
        <begin position="273"/>
        <end position="295"/>
    </location>
</feature>
<protein>
    <submittedName>
        <fullName evidence="4">Uncharacterized protein</fullName>
    </submittedName>
</protein>
<evidence type="ECO:0000256" key="2">
    <source>
        <dbReference type="SAM" id="MobiDB-lite"/>
    </source>
</evidence>
<sequence length="907" mass="100912">MVSMLTYGRAKYAKIFPIKGHCTGFINLIRVLEAFKKPKGVLLRPCVPMIHVAAKWMHAFNQDRVLVHSSLQKMSGQGVRTHPPMVHIYSIRSSVSLFNGRETFWLVMMPLGGGKAIITLQAAVRDLGRRRGCQRSWEEIRIGEARHVSSWGNPDGADPDRNACHMSSGGRVPTMPPFNLPILPGQNGRRFLFSLLRIFVCERGSRIFASNTRAATVTASRTSSPFCQFMLGMSSFPAFSSLCLLCGCFWLFGQATCDWGSILVSRAFSGDSVVFWVRLGFLLPPAPFVGCRSFFGVELRFGMGMLVTLGSVSALVSRMSANKEATSSSSSGQSDKVVSGDVHTEKFVDKLNVREFCERFCIPNGVSVQLVDGEHSEHVVQPGPFTIGGSLHLLHQKGKNDIFSFVACLPSLQLVTSLPDSNKGAARGHVLVKGLWAGLTVRPDRQFAPNQSLKSPGKDKRGKVVEWVEKASFDRLIKLFEIAADERSCETLFSAQNLRLVTQVSQPYVLNILPRRLPKKVVAGDHFILKDLPFYTAVRKADARARKTLLNAREERRQEGTLRKALGDKRSAPTPLAGDPSEKEEEDVQLPPACPSVSNGSGHIAGLNGSGPSMPVAKRLALLAEEATLVNQPGSPHPDADVVRASSLKRCLLRGSYKEVLSDPRLKVWPHRVASGSSSGNHRSQLLIRPRDHPEGSETEMTEENPIDPVLVPDEAGEAIFAAWFNNATFFQTCCGLPDYMKAVVSQRMNSEEELCLRLERAEASLSAARRAFEENAEALKKSQDDNEALRIELAEAKSREESIEAHLNEAVDEMAQLRVDVRQLRTEVSIEKKQREDLQSRLSAQKEELEAEFAAQREELETDYQKQVDEMYFFGYRCCMKKHGIKRTSLRFPWSGELFVYNFHKY</sequence>
<keyword evidence="3" id="KW-1133">Transmembrane helix</keyword>
<accession>A0A438K724</accession>
<dbReference type="Proteomes" id="UP000288805">
    <property type="component" value="Unassembled WGS sequence"/>
</dbReference>
<keyword evidence="1" id="KW-0175">Coiled coil</keyword>
<feature type="compositionally biased region" description="Basic and acidic residues" evidence="2">
    <location>
        <begin position="552"/>
        <end position="571"/>
    </location>
</feature>